<dbReference type="GeneID" id="24106599"/>
<name>R9NY95_PSEHS</name>
<reference evidence="2" key="1">
    <citation type="journal article" date="2013" name="Genome Announc.">
        <title>Draft genome sequence of the basidiomycetous yeast-like fungus Pseudozyma hubeiensis SY62, which produces an abundant amount of the biosurfactant mannosylerythritol lipids.</title>
        <authorList>
            <person name="Konishi M."/>
            <person name="Hatada Y."/>
            <person name="Horiuchi J."/>
        </authorList>
    </citation>
    <scope>NUCLEOTIDE SEQUENCE [LARGE SCALE GENOMIC DNA]</scope>
    <source>
        <strain evidence="2">SY62</strain>
    </source>
</reference>
<evidence type="ECO:0000313" key="1">
    <source>
        <dbReference type="EMBL" id="GAC93733.1"/>
    </source>
</evidence>
<accession>R9NY95</accession>
<dbReference type="RefSeq" id="XP_012187320.1">
    <property type="nucleotide sequence ID" value="XM_012331930.1"/>
</dbReference>
<proteinExistence type="predicted"/>
<evidence type="ECO:0000313" key="2">
    <source>
        <dbReference type="Proteomes" id="UP000014071"/>
    </source>
</evidence>
<dbReference type="HOGENOM" id="CLU_2074190_0_0_1"/>
<keyword evidence="2" id="KW-1185">Reference proteome</keyword>
<gene>
    <name evidence="1" type="ORF">PHSY_001298</name>
</gene>
<protein>
    <submittedName>
        <fullName evidence="1">Uncharacterized protein</fullName>
    </submittedName>
</protein>
<dbReference type="Proteomes" id="UP000014071">
    <property type="component" value="Unassembled WGS sequence"/>
</dbReference>
<sequence>MFPKTRLSVSCDVKRRPSVVAQDLALAAALRGFLCVKAMWRKGCQPLRTMTPIRTLQSREQGRFSAADGVLEFSLSIVGGPEKIDIGLSCIVRDHHGSNRISTPSNNQFLEEAQLARI</sequence>
<dbReference type="AlphaFoldDB" id="R9NY95"/>
<organism evidence="1 2">
    <name type="scientific">Pseudozyma hubeiensis (strain SY62)</name>
    <name type="common">Yeast</name>
    <dbReference type="NCBI Taxonomy" id="1305764"/>
    <lineage>
        <taxon>Eukaryota</taxon>
        <taxon>Fungi</taxon>
        <taxon>Dikarya</taxon>
        <taxon>Basidiomycota</taxon>
        <taxon>Ustilaginomycotina</taxon>
        <taxon>Ustilaginomycetes</taxon>
        <taxon>Ustilaginales</taxon>
        <taxon>Ustilaginaceae</taxon>
        <taxon>Pseudozyma</taxon>
    </lineage>
</organism>
<dbReference type="EMBL" id="DF238778">
    <property type="protein sequence ID" value="GAC93733.1"/>
    <property type="molecule type" value="Genomic_DNA"/>
</dbReference>